<feature type="signal peptide" evidence="1">
    <location>
        <begin position="1"/>
        <end position="37"/>
    </location>
</feature>
<dbReference type="InterPro" id="IPR008719">
    <property type="entry name" value="N2O_reductase_NosL"/>
</dbReference>
<comment type="caution">
    <text evidence="2">The sequence shown here is derived from an EMBL/GenBank/DDBJ whole genome shotgun (WGS) entry which is preliminary data.</text>
</comment>
<dbReference type="PANTHER" id="PTHR41247">
    <property type="entry name" value="HTH-TYPE TRANSCRIPTIONAL REPRESSOR YCNK"/>
    <property type="match status" value="1"/>
</dbReference>
<keyword evidence="3" id="KW-1185">Reference proteome</keyword>
<evidence type="ECO:0000256" key="1">
    <source>
        <dbReference type="SAM" id="SignalP"/>
    </source>
</evidence>
<keyword evidence="1" id="KW-0732">Signal</keyword>
<dbReference type="PANTHER" id="PTHR41247:SF1">
    <property type="entry name" value="HTH-TYPE TRANSCRIPTIONAL REPRESSOR YCNK"/>
    <property type="match status" value="1"/>
</dbReference>
<dbReference type="RefSeq" id="WP_273672190.1">
    <property type="nucleotide sequence ID" value="NZ_JAQQXR010000006.1"/>
</dbReference>
<dbReference type="Gene3D" id="3.30.70.2050">
    <property type="match status" value="1"/>
</dbReference>
<evidence type="ECO:0000313" key="2">
    <source>
        <dbReference type="EMBL" id="MDC8759169.1"/>
    </source>
</evidence>
<dbReference type="SUPFAM" id="SSF160387">
    <property type="entry name" value="NosL/MerB-like"/>
    <property type="match status" value="1"/>
</dbReference>
<feature type="chain" id="PRO_5046036503" evidence="1">
    <location>
        <begin position="38"/>
        <end position="179"/>
    </location>
</feature>
<proteinExistence type="predicted"/>
<reference evidence="2 3" key="1">
    <citation type="submission" date="2022-10" db="EMBL/GenBank/DDBJ databases">
        <title>Janthinobacterium sp. hw3 Genome sequencing.</title>
        <authorList>
            <person name="Park S."/>
        </authorList>
    </citation>
    <scope>NUCLEOTIDE SEQUENCE [LARGE SCALE GENOMIC DNA]</scope>
    <source>
        <strain evidence="3">hw3</strain>
    </source>
</reference>
<name>A0ABT5K2N4_9BURK</name>
<sequence length="179" mass="19353">MISPRKQARRFPLRRSVGLLLLALLAACNQTGQRAQAEEPGANTACVLDGMLLKDFAGPKAQIHYAEGKPDFFCDLMELFTALRAPEQQRPASAVYVQDMGKTDWAHPSGHWIDAKSAVYVAGSAKLGSMGPTFGSFSSMQDAEAFVKKEGGKILRFEQVSAEMASLSGGVDHDTTMSR</sequence>
<dbReference type="Pfam" id="PF05573">
    <property type="entry name" value="NosL"/>
    <property type="match status" value="1"/>
</dbReference>
<evidence type="ECO:0000313" key="3">
    <source>
        <dbReference type="Proteomes" id="UP001221208"/>
    </source>
</evidence>
<organism evidence="2 3">
    <name type="scientific">Janthinobacterium fluminis</name>
    <dbReference type="NCBI Taxonomy" id="2987524"/>
    <lineage>
        <taxon>Bacteria</taxon>
        <taxon>Pseudomonadati</taxon>
        <taxon>Pseudomonadota</taxon>
        <taxon>Betaproteobacteria</taxon>
        <taxon>Burkholderiales</taxon>
        <taxon>Oxalobacteraceae</taxon>
        <taxon>Janthinobacterium</taxon>
    </lineage>
</organism>
<dbReference type="Gene3D" id="3.30.70.2060">
    <property type="match status" value="1"/>
</dbReference>
<gene>
    <name evidence="2" type="ORF">OIK44_16430</name>
</gene>
<accession>A0ABT5K2N4</accession>
<dbReference type="EMBL" id="JAQQXR010000006">
    <property type="protein sequence ID" value="MDC8759169.1"/>
    <property type="molecule type" value="Genomic_DNA"/>
</dbReference>
<dbReference type="PROSITE" id="PS51257">
    <property type="entry name" value="PROKAR_LIPOPROTEIN"/>
    <property type="match status" value="1"/>
</dbReference>
<dbReference type="Proteomes" id="UP001221208">
    <property type="component" value="Unassembled WGS sequence"/>
</dbReference>
<protein>
    <submittedName>
        <fullName evidence="2">Nitrous oxide reductase accessory protein NosL</fullName>
    </submittedName>
</protein>